<dbReference type="EMBL" id="CP060822">
    <property type="protein sequence ID" value="QNP29898.1"/>
    <property type="molecule type" value="Genomic_DNA"/>
</dbReference>
<accession>A0A7H0F1I2</accession>
<name>A0A7H0F1I2_9CYAN</name>
<evidence type="ECO:0000313" key="2">
    <source>
        <dbReference type="Proteomes" id="UP000516013"/>
    </source>
</evidence>
<dbReference type="Proteomes" id="UP000516013">
    <property type="component" value="Chromosome"/>
</dbReference>
<gene>
    <name evidence="1" type="ORF">IAR63_02000</name>
</gene>
<evidence type="ECO:0000313" key="1">
    <source>
        <dbReference type="EMBL" id="QNP29898.1"/>
    </source>
</evidence>
<proteinExistence type="predicted"/>
<protein>
    <submittedName>
        <fullName evidence="1">Uncharacterized protein</fullName>
    </submittedName>
</protein>
<dbReference type="AlphaFoldDB" id="A0A7H0F1I2"/>
<sequence length="271" mass="31958">MTVHFYNSPYEVEVEKDLTIRKQLLDIIIIKRYKDSGFNLYPAGLENMSKYNLISYKSIHESFTVWSLMELIGHYVNYRKQTSKSLSNLLPEEDYRLYGLTTHEPTQLMGRLKWKTVSEGVYDIECVTMNVRLIVLSKIPKSANNELWRLFSARAEVVEEAISHYQESYRKSEYSILMQQLYEFYLKEKLPMTYTLEQFKKDFVISHLREIPTGEVLKQYSLEEIKQYSPKELLKQYSPQDLVEGLSPETLQHLAVILSQLGVNQIKNQEQ</sequence>
<dbReference type="KEGG" id="ccur:IAR63_02000"/>
<organism evidence="1 2">
    <name type="scientific">Cylindrospermopsis curvispora GIHE-G1</name>
    <dbReference type="NCBI Taxonomy" id="2666332"/>
    <lineage>
        <taxon>Bacteria</taxon>
        <taxon>Bacillati</taxon>
        <taxon>Cyanobacteriota</taxon>
        <taxon>Cyanophyceae</taxon>
        <taxon>Nostocales</taxon>
        <taxon>Aphanizomenonaceae</taxon>
        <taxon>Cylindrospermopsis</taxon>
    </lineage>
</organism>
<dbReference type="RefSeq" id="WP_187706391.1">
    <property type="nucleotide sequence ID" value="NZ_CP060822.1"/>
</dbReference>
<keyword evidence="2" id="KW-1185">Reference proteome</keyword>
<reference evidence="1 2" key="1">
    <citation type="submission" date="2020-08" db="EMBL/GenBank/DDBJ databases">
        <title>Complete genome sequence of Raphidiopsis curvispora isolated from drinking water reservoir in South Korea.</title>
        <authorList>
            <person name="Jeong J."/>
        </authorList>
    </citation>
    <scope>NUCLEOTIDE SEQUENCE [LARGE SCALE GENOMIC DNA]</scope>
    <source>
        <strain evidence="1 2">GIHE-G1</strain>
    </source>
</reference>